<gene>
    <name evidence="9" type="ORF">METZ01_LOCUS115170</name>
</gene>
<dbReference type="SUPFAM" id="SSF50249">
    <property type="entry name" value="Nucleic acid-binding proteins"/>
    <property type="match status" value="1"/>
</dbReference>
<feature type="region of interest" description="Disordered" evidence="7">
    <location>
        <begin position="51"/>
        <end position="70"/>
    </location>
</feature>
<dbReference type="InterPro" id="IPR012340">
    <property type="entry name" value="NA-bd_OB-fold"/>
</dbReference>
<name>A0A381XC52_9ZZZZ</name>
<keyword evidence="4" id="KW-0238">DNA-binding</keyword>
<dbReference type="PROSITE" id="PS51857">
    <property type="entry name" value="CSD_2"/>
    <property type="match status" value="1"/>
</dbReference>
<dbReference type="Gene3D" id="2.40.50.140">
    <property type="entry name" value="Nucleic acid-binding proteins"/>
    <property type="match status" value="1"/>
</dbReference>
<dbReference type="PROSITE" id="PS00352">
    <property type="entry name" value="CSD_1"/>
    <property type="match status" value="1"/>
</dbReference>
<dbReference type="GO" id="GO:0003677">
    <property type="term" value="F:DNA binding"/>
    <property type="evidence" value="ECO:0007669"/>
    <property type="project" value="UniProtKB-KW"/>
</dbReference>
<dbReference type="PANTHER" id="PTHR46565:SF20">
    <property type="entry name" value="COLD SHOCK DOMAIN-CONTAINING PROTEIN 4"/>
    <property type="match status" value="1"/>
</dbReference>
<dbReference type="InterPro" id="IPR019844">
    <property type="entry name" value="CSD_CS"/>
</dbReference>
<proteinExistence type="predicted"/>
<dbReference type="FunFam" id="2.40.50.140:FF:000006">
    <property type="entry name" value="Cold shock protein CspC"/>
    <property type="match status" value="1"/>
</dbReference>
<dbReference type="InterPro" id="IPR011129">
    <property type="entry name" value="CSD"/>
</dbReference>
<keyword evidence="2" id="KW-0963">Cytoplasm</keyword>
<evidence type="ECO:0000256" key="2">
    <source>
        <dbReference type="ARBA" id="ARBA00022490"/>
    </source>
</evidence>
<evidence type="ECO:0000256" key="7">
    <source>
        <dbReference type="SAM" id="MobiDB-lite"/>
    </source>
</evidence>
<dbReference type="EMBL" id="UINC01014639">
    <property type="protein sequence ID" value="SVA62316.1"/>
    <property type="molecule type" value="Genomic_DNA"/>
</dbReference>
<evidence type="ECO:0000256" key="4">
    <source>
        <dbReference type="ARBA" id="ARBA00023125"/>
    </source>
</evidence>
<comment type="subcellular location">
    <subcellularLocation>
        <location evidence="1">Cytoplasm</location>
    </subcellularLocation>
</comment>
<dbReference type="PIRSF" id="PIRSF002599">
    <property type="entry name" value="Cold_shock_A"/>
    <property type="match status" value="1"/>
</dbReference>
<keyword evidence="6" id="KW-0804">Transcription</keyword>
<dbReference type="Pfam" id="PF00313">
    <property type="entry name" value="CSD"/>
    <property type="match status" value="1"/>
</dbReference>
<evidence type="ECO:0000256" key="5">
    <source>
        <dbReference type="ARBA" id="ARBA00023159"/>
    </source>
</evidence>
<dbReference type="PRINTS" id="PR00050">
    <property type="entry name" value="COLDSHOCK"/>
</dbReference>
<sequence length="70" mass="7664">MSEVKTGTVKWFNASKGYGFISPSDGDKDLFVHMSEIQMEGFKTLTEGQSVDYNEGQSDKGPCATNVIPQ</sequence>
<evidence type="ECO:0000256" key="3">
    <source>
        <dbReference type="ARBA" id="ARBA00023015"/>
    </source>
</evidence>
<evidence type="ECO:0000256" key="6">
    <source>
        <dbReference type="ARBA" id="ARBA00023163"/>
    </source>
</evidence>
<dbReference type="PANTHER" id="PTHR46565">
    <property type="entry name" value="COLD SHOCK DOMAIN PROTEIN 2"/>
    <property type="match status" value="1"/>
</dbReference>
<dbReference type="InterPro" id="IPR012156">
    <property type="entry name" value="Cold_shock_CspA"/>
</dbReference>
<organism evidence="9">
    <name type="scientific">marine metagenome</name>
    <dbReference type="NCBI Taxonomy" id="408172"/>
    <lineage>
        <taxon>unclassified sequences</taxon>
        <taxon>metagenomes</taxon>
        <taxon>ecological metagenomes</taxon>
    </lineage>
</organism>
<reference evidence="9" key="1">
    <citation type="submission" date="2018-05" db="EMBL/GenBank/DDBJ databases">
        <authorList>
            <person name="Lanie J.A."/>
            <person name="Ng W.-L."/>
            <person name="Kazmierczak K.M."/>
            <person name="Andrzejewski T.M."/>
            <person name="Davidsen T.M."/>
            <person name="Wayne K.J."/>
            <person name="Tettelin H."/>
            <person name="Glass J.I."/>
            <person name="Rusch D."/>
            <person name="Podicherti R."/>
            <person name="Tsui H.-C.T."/>
            <person name="Winkler M.E."/>
        </authorList>
    </citation>
    <scope>NUCLEOTIDE SEQUENCE</scope>
</reference>
<keyword evidence="3" id="KW-0805">Transcription regulation</keyword>
<keyword evidence="5" id="KW-0010">Activator</keyword>
<dbReference type="InterPro" id="IPR002059">
    <property type="entry name" value="CSP_DNA-bd"/>
</dbReference>
<protein>
    <recommendedName>
        <fullName evidence="8">CSD domain-containing protein</fullName>
    </recommendedName>
</protein>
<dbReference type="AlphaFoldDB" id="A0A381XC52"/>
<dbReference type="CDD" id="cd04458">
    <property type="entry name" value="CSP_CDS"/>
    <property type="match status" value="1"/>
</dbReference>
<feature type="domain" description="CSD" evidence="8">
    <location>
        <begin position="4"/>
        <end position="69"/>
    </location>
</feature>
<accession>A0A381XC52</accession>
<evidence type="ECO:0000259" key="8">
    <source>
        <dbReference type="PROSITE" id="PS51857"/>
    </source>
</evidence>
<dbReference type="GO" id="GO:0005737">
    <property type="term" value="C:cytoplasm"/>
    <property type="evidence" value="ECO:0007669"/>
    <property type="project" value="UniProtKB-SubCell"/>
</dbReference>
<dbReference type="SMART" id="SM00357">
    <property type="entry name" value="CSP"/>
    <property type="match status" value="1"/>
</dbReference>
<evidence type="ECO:0000256" key="1">
    <source>
        <dbReference type="ARBA" id="ARBA00004496"/>
    </source>
</evidence>
<evidence type="ECO:0000313" key="9">
    <source>
        <dbReference type="EMBL" id="SVA62316.1"/>
    </source>
</evidence>